<dbReference type="InterPro" id="IPR013529">
    <property type="entry name" value="Glyco_hydro_42_N"/>
</dbReference>
<dbReference type="RefSeq" id="WP_108994575.1">
    <property type="nucleotide sequence ID" value="NZ_BDQX01000281.1"/>
</dbReference>
<evidence type="ECO:0000256" key="2">
    <source>
        <dbReference type="ARBA" id="ARBA00023295"/>
    </source>
</evidence>
<evidence type="ECO:0000313" key="7">
    <source>
        <dbReference type="Proteomes" id="UP000245202"/>
    </source>
</evidence>
<feature type="domain" description="SLH" evidence="5">
    <location>
        <begin position="1580"/>
        <end position="1643"/>
    </location>
</feature>
<dbReference type="Gene3D" id="3.20.20.80">
    <property type="entry name" value="Glycosidases"/>
    <property type="match status" value="1"/>
</dbReference>
<name>A0A2R5ETJ0_9BACL</name>
<dbReference type="InterPro" id="IPR029062">
    <property type="entry name" value="Class_I_gatase-like"/>
</dbReference>
<feature type="domain" description="SLH" evidence="5">
    <location>
        <begin position="1706"/>
        <end position="1766"/>
    </location>
</feature>
<dbReference type="InterPro" id="IPR051465">
    <property type="entry name" value="Cell_Envelope_Struct_Comp"/>
</dbReference>
<keyword evidence="2" id="KW-0326">Glycosidase</keyword>
<dbReference type="PROSITE" id="PS51272">
    <property type="entry name" value="SLH"/>
    <property type="match status" value="3"/>
</dbReference>
<dbReference type="Pfam" id="PF02449">
    <property type="entry name" value="Glyco_hydro_42"/>
    <property type="match status" value="1"/>
</dbReference>
<evidence type="ECO:0000313" key="6">
    <source>
        <dbReference type="EMBL" id="GBG09990.1"/>
    </source>
</evidence>
<proteinExistence type="predicted"/>
<dbReference type="Pfam" id="PF08532">
    <property type="entry name" value="Glyco_hydro_42M"/>
    <property type="match status" value="1"/>
</dbReference>
<evidence type="ECO:0000259" key="5">
    <source>
        <dbReference type="PROSITE" id="PS51272"/>
    </source>
</evidence>
<dbReference type="InterPro" id="IPR008979">
    <property type="entry name" value="Galactose-bd-like_sf"/>
</dbReference>
<dbReference type="Gene3D" id="2.60.40.1190">
    <property type="match status" value="1"/>
</dbReference>
<dbReference type="Gene3D" id="3.40.50.880">
    <property type="match status" value="1"/>
</dbReference>
<feature type="signal peptide" evidence="4">
    <location>
        <begin position="1"/>
        <end position="22"/>
    </location>
</feature>
<dbReference type="GO" id="GO:0030246">
    <property type="term" value="F:carbohydrate binding"/>
    <property type="evidence" value="ECO:0007669"/>
    <property type="project" value="InterPro"/>
</dbReference>
<evidence type="ECO:0000256" key="3">
    <source>
        <dbReference type="SAM" id="MobiDB-lite"/>
    </source>
</evidence>
<protein>
    <recommendedName>
        <fullName evidence="5">SLH domain-containing protein</fullName>
    </recommendedName>
</protein>
<dbReference type="GO" id="GO:0016052">
    <property type="term" value="P:carbohydrate catabolic process"/>
    <property type="evidence" value="ECO:0007669"/>
    <property type="project" value="InterPro"/>
</dbReference>
<dbReference type="CDD" id="cd03143">
    <property type="entry name" value="A4_beta-galactosidase_middle_domain"/>
    <property type="match status" value="1"/>
</dbReference>
<dbReference type="Pfam" id="PF06452">
    <property type="entry name" value="CBM9_1"/>
    <property type="match status" value="1"/>
</dbReference>
<dbReference type="InterPro" id="IPR001119">
    <property type="entry name" value="SLH_dom"/>
</dbReference>
<dbReference type="SUPFAM" id="SSF51445">
    <property type="entry name" value="(Trans)glycosidases"/>
    <property type="match status" value="1"/>
</dbReference>
<dbReference type="Gene3D" id="2.60.120.260">
    <property type="entry name" value="Galactose-binding domain-like"/>
    <property type="match status" value="3"/>
</dbReference>
<dbReference type="GO" id="GO:0009341">
    <property type="term" value="C:beta-galactosidase complex"/>
    <property type="evidence" value="ECO:0007669"/>
    <property type="project" value="InterPro"/>
</dbReference>
<dbReference type="SUPFAM" id="SSF52317">
    <property type="entry name" value="Class I glutamine amidotransferase-like"/>
    <property type="match status" value="1"/>
</dbReference>
<dbReference type="EMBL" id="BDQX01000281">
    <property type="protein sequence ID" value="GBG09990.1"/>
    <property type="molecule type" value="Genomic_DNA"/>
</dbReference>
<sequence>MGKKTMIWFLALVLLMGTAGQAGQWAAAVVHANTQADTSRIIPAWSFAYKGLPAASFGLDSMEAHEGDHSLRIAYNSAKAAEVYLNMTQTVAVKPGTVYELSLWGKGAGVKGVSMMVNWGARTSLGTGTFDWKHVSQTYTTGPNETTLTVRLIVDDKSTVWLDEISLKETNADANLLQNGDFDSIEEIMPLDGFEELSAWTPAGMTAAETVNDARTEGALSAKLTFTNDGGQTTQASMVLNLTQPLDLTKMTTVTMDVYPLSQTVSGNEPLFLKLTDVSGSVHEVQLPKLLAGQWNGVKLEFAASATRSGIVQIALYAKTGAGIAGWDGRASIDYLADQINVVRMKQKEEGTGEEGELMEERSLFLGRLGAGAHAPLFQAEGIVVDGSLEEWDSNIGIALPNSGTTQNQVAGWSGAEDLSANVKFAYDQDYFYLSAKVRDNTHFAAAGIDMWSGDSIQFAFGENGVYGAEYGINLIDGQTQVWRWRNGSASFGKETVVANTVRTGNDTYYEARLPWQAIFASGMPSEGPVAFSILINDNDGGGRRGWLEWTSGIGKVKDGKLLGNLYPIPVGDPWSFWVETPAEGQTGSLIPYKLHIVNYSGEPRNVSIYSQLLDLDRDVTIPAGMAFTKEGTYVVPVQGAYWAETTVTDRDTGMERISRKKMVVVTSEAELTVRLNALSARLPQLLALLEQAEAQGLSTDYERVIYATLQDFVVYGKEDAVKGRLTRSLYVAETLEALYLEAETQLQGYLDGTKTPQAAPRYVTGPLEQTGHGFAGTAQVRSTGETGEQPIFLNGYLGFNQARLDIGKLQDYGANVIQVETGPRHMIFPKEGYIPEFATSGSAQGSIALDESISHSGNQSLRMVNESPKQSNIYLMASQTIPVKPNTTYEFKVWVKGANVKNAWFPGGPGWALRKAMPTGTYDWQEVAYTYKTGPSELSFNLMLVSENEQTLWLDDLRVTEQGSVENLVRNPGFEQSQEVPGADPDKDYVVSVSNVANDIGRVLENARDNHIAVNLLLSPHYFPDWVLKKHPETAATHTGFLKFNIDQPLSRQIIEDYLRALIPLVKDYSSLHSITLTNEPVYQSNRNPYYLPLWQAYLEELYDGSIEELNRIYDTAYASFGEVLMPSAIAPSPAVYDWVTFNNRLFADWHQWMADIIHDMAPDLPVQAKVMANLESSLNWGVDYEQFSELSDINGNDAYNLIGDGPEGFMKELSFYDLQRSFKRAPIFNSEHHFIKDGDDQYMPDQAKRVRAVLWQGAVHGRSASTGWVWERTYDSTSDFEGSLLHRPDVVVDIGRTNHDLNRLAKEVTALQNVVPRTAILYSLASGVYDTHYDETLRRAYQALAYSGQRIGFVTEKQAAAGKLTDYELLVVPAAAHVSAATLTAVESFSRAGGKVVLIGGESLTKDEHNQPLDMNLHGQLASRSVILSASAGSGDIRTALLPLLGQMNALPVALTDLSTGQLVWDAGWQIAEHDGRLLLNVVNYSGEAKQIQTVYNGQAAGSVNELITGAAVDASHLELAPYGIYLFDLGALPLEEEPPGSSLPPSTPPVTDGQSLAAEGNGETESAEEPSPPALGQEVFRLSDIQGHWAEDSIHKAVAEGLVRGYEDFTFRPDRPVTREEFLVLLARAVQPEQSDEAAAFADAYEISEWAKQAVTLAAQAGWVKGYKDGTIRPRDLMTRTELAVLLTRLPRKTASAESRADSRTFADDSLIAAWAKPAVYKAVQDQLLEGGSGNRFEPIRAVTRAEAVVVLLRLTNARTLAD</sequence>
<keyword evidence="7" id="KW-1185">Reference proteome</keyword>
<feature type="region of interest" description="Disordered" evidence="3">
    <location>
        <begin position="1539"/>
        <end position="1577"/>
    </location>
</feature>
<dbReference type="SUPFAM" id="SSF49785">
    <property type="entry name" value="Galactose-binding domain-like"/>
    <property type="match status" value="1"/>
</dbReference>
<dbReference type="Pfam" id="PF00395">
    <property type="entry name" value="SLH"/>
    <property type="match status" value="3"/>
</dbReference>
<dbReference type="SUPFAM" id="SSF49344">
    <property type="entry name" value="CBD9-like"/>
    <property type="match status" value="1"/>
</dbReference>
<dbReference type="GO" id="GO:0004565">
    <property type="term" value="F:beta-galactosidase activity"/>
    <property type="evidence" value="ECO:0007669"/>
    <property type="project" value="InterPro"/>
</dbReference>
<dbReference type="InterPro" id="IPR010502">
    <property type="entry name" value="Carb-bd_dom_fam9"/>
</dbReference>
<evidence type="ECO:0000256" key="4">
    <source>
        <dbReference type="SAM" id="SignalP"/>
    </source>
</evidence>
<dbReference type="PANTHER" id="PTHR43308">
    <property type="entry name" value="OUTER MEMBRANE PROTEIN ALPHA-RELATED"/>
    <property type="match status" value="1"/>
</dbReference>
<organism evidence="6 7">
    <name type="scientific">Paenibacillus agaridevorans</name>
    <dbReference type="NCBI Taxonomy" id="171404"/>
    <lineage>
        <taxon>Bacteria</taxon>
        <taxon>Bacillati</taxon>
        <taxon>Bacillota</taxon>
        <taxon>Bacilli</taxon>
        <taxon>Bacillales</taxon>
        <taxon>Paenibacillaceae</taxon>
        <taxon>Paenibacillus</taxon>
    </lineage>
</organism>
<accession>A0A2R5ETJ0</accession>
<keyword evidence="4" id="KW-0732">Signal</keyword>
<dbReference type="InterPro" id="IPR017853">
    <property type="entry name" value="GH"/>
</dbReference>
<dbReference type="Proteomes" id="UP000245202">
    <property type="component" value="Unassembled WGS sequence"/>
</dbReference>
<evidence type="ECO:0000256" key="1">
    <source>
        <dbReference type="ARBA" id="ARBA00022801"/>
    </source>
</evidence>
<comment type="caution">
    <text evidence="6">The sequence shown here is derived from an EMBL/GenBank/DDBJ whole genome shotgun (WGS) entry which is preliminary data.</text>
</comment>
<dbReference type="CDD" id="cd09621">
    <property type="entry name" value="CBM9_like_5"/>
    <property type="match status" value="1"/>
</dbReference>
<feature type="domain" description="SLH" evidence="5">
    <location>
        <begin position="1644"/>
        <end position="1704"/>
    </location>
</feature>
<dbReference type="PANTHER" id="PTHR43308:SF5">
    <property type="entry name" value="S-LAYER PROTEIN _ PEPTIDOGLYCAN ENDO-BETA-N-ACETYLGLUCOSAMINIDASE"/>
    <property type="match status" value="1"/>
</dbReference>
<keyword evidence="1" id="KW-0378">Hydrolase</keyword>
<feature type="chain" id="PRO_5039661663" description="SLH domain-containing protein" evidence="4">
    <location>
        <begin position="23"/>
        <end position="1766"/>
    </location>
</feature>
<gene>
    <name evidence="6" type="ORF">PAT3040_04674</name>
</gene>
<dbReference type="InterPro" id="IPR013738">
    <property type="entry name" value="Beta_galactosidase_Trimer"/>
</dbReference>
<reference evidence="6 7" key="1">
    <citation type="submission" date="2017-08" db="EMBL/GenBank/DDBJ databases">
        <title>Substantial Increase in Enzyme Production by Combined Drug-Resistance Mutations in Paenibacillus agaridevorans.</title>
        <authorList>
            <person name="Tanaka Y."/>
            <person name="Funane K."/>
            <person name="Hosaka T."/>
            <person name="Shiwa Y."/>
            <person name="Fujita N."/>
            <person name="Miyazaki T."/>
            <person name="Yoshikawa H."/>
            <person name="Murakami K."/>
            <person name="Kasahara K."/>
            <person name="Inaoka T."/>
            <person name="Hiraga Y."/>
            <person name="Ochi K."/>
        </authorList>
    </citation>
    <scope>NUCLEOTIDE SEQUENCE [LARGE SCALE GENOMIC DNA]</scope>
    <source>
        <strain evidence="6 7">T-3040</strain>
    </source>
</reference>